<dbReference type="Proteomes" id="UP000735302">
    <property type="component" value="Unassembled WGS sequence"/>
</dbReference>
<sequence>MIVLGPGLAEALLAGPSSNSRLKSSLTFHKRKVNYIHKEGKQRRSCFMHSRPRSSSRRSRQSERKGENEWGGVSGDKRRVSRVQGSVMIREQSIRLG</sequence>
<evidence type="ECO:0000313" key="3">
    <source>
        <dbReference type="Proteomes" id="UP000735302"/>
    </source>
</evidence>
<organism evidence="2 3">
    <name type="scientific">Plakobranchus ocellatus</name>
    <dbReference type="NCBI Taxonomy" id="259542"/>
    <lineage>
        <taxon>Eukaryota</taxon>
        <taxon>Metazoa</taxon>
        <taxon>Spiralia</taxon>
        <taxon>Lophotrochozoa</taxon>
        <taxon>Mollusca</taxon>
        <taxon>Gastropoda</taxon>
        <taxon>Heterobranchia</taxon>
        <taxon>Euthyneura</taxon>
        <taxon>Panpulmonata</taxon>
        <taxon>Sacoglossa</taxon>
        <taxon>Placobranchoidea</taxon>
        <taxon>Plakobranchidae</taxon>
        <taxon>Plakobranchus</taxon>
    </lineage>
</organism>
<feature type="compositionally biased region" description="Basic residues" evidence="1">
    <location>
        <begin position="39"/>
        <end position="59"/>
    </location>
</feature>
<gene>
    <name evidence="2" type="ORF">PoB_004064400</name>
</gene>
<name>A0AAV4B628_9GAST</name>
<proteinExistence type="predicted"/>
<feature type="region of interest" description="Disordered" evidence="1">
    <location>
        <begin position="39"/>
        <end position="86"/>
    </location>
</feature>
<evidence type="ECO:0000256" key="1">
    <source>
        <dbReference type="SAM" id="MobiDB-lite"/>
    </source>
</evidence>
<accession>A0AAV4B628</accession>
<evidence type="ECO:0000313" key="2">
    <source>
        <dbReference type="EMBL" id="GFO14139.1"/>
    </source>
</evidence>
<comment type="caution">
    <text evidence="2">The sequence shown here is derived from an EMBL/GenBank/DDBJ whole genome shotgun (WGS) entry which is preliminary data.</text>
</comment>
<keyword evidence="3" id="KW-1185">Reference proteome</keyword>
<protein>
    <submittedName>
        <fullName evidence="2">Uncharacterized protein</fullName>
    </submittedName>
</protein>
<dbReference type="EMBL" id="BLXT01004527">
    <property type="protein sequence ID" value="GFO14139.1"/>
    <property type="molecule type" value="Genomic_DNA"/>
</dbReference>
<reference evidence="2 3" key="1">
    <citation type="journal article" date="2021" name="Elife">
        <title>Chloroplast acquisition without the gene transfer in kleptoplastic sea slugs, Plakobranchus ocellatus.</title>
        <authorList>
            <person name="Maeda T."/>
            <person name="Takahashi S."/>
            <person name="Yoshida T."/>
            <person name="Shimamura S."/>
            <person name="Takaki Y."/>
            <person name="Nagai Y."/>
            <person name="Toyoda A."/>
            <person name="Suzuki Y."/>
            <person name="Arimoto A."/>
            <person name="Ishii H."/>
            <person name="Satoh N."/>
            <person name="Nishiyama T."/>
            <person name="Hasebe M."/>
            <person name="Maruyama T."/>
            <person name="Minagawa J."/>
            <person name="Obokata J."/>
            <person name="Shigenobu S."/>
        </authorList>
    </citation>
    <scope>NUCLEOTIDE SEQUENCE [LARGE SCALE GENOMIC DNA]</scope>
</reference>
<dbReference type="AlphaFoldDB" id="A0AAV4B628"/>